<comment type="caution">
    <text evidence="1">The sequence shown here is derived from an EMBL/GenBank/DDBJ whole genome shotgun (WGS) entry which is preliminary data.</text>
</comment>
<protein>
    <submittedName>
        <fullName evidence="1">Uncharacterized protein</fullName>
    </submittedName>
</protein>
<evidence type="ECO:0000313" key="2">
    <source>
        <dbReference type="Proteomes" id="UP000676336"/>
    </source>
</evidence>
<name>A0A8S3I0F3_9BILA</name>
<gene>
    <name evidence="1" type="ORF">SMN809_LOCUS71887</name>
</gene>
<feature type="non-terminal residue" evidence="1">
    <location>
        <position position="274"/>
    </location>
</feature>
<sequence>MCIDEEYFLDGDIDCQDQSDEQRLSIYALTTLCFARPKLDCDERISDSKRLISCGDGSHVSVEQQYREVSMVNVFDTCYTFRERQWKCELNNREIMWTNPANGHCLDYVDNTTNVLKENNDCIFIHKCALTRQSQHYLCPCTGNRCRAYFYLYCGSNNVSLFAYPSGRIFTPFVETYYKSDTHNFDGNAWPDVFIFTRSIKCNSEIRATPNITNQNDWLYDEYVVTQSAKVYSAHPLEVLLCQRYASINANKTNYGNCWNDSYPNQAKHCPDSI</sequence>
<proteinExistence type="predicted"/>
<dbReference type="EMBL" id="CAJOBI010324541">
    <property type="protein sequence ID" value="CAF5189857.1"/>
    <property type="molecule type" value="Genomic_DNA"/>
</dbReference>
<dbReference type="AlphaFoldDB" id="A0A8S3I0F3"/>
<accession>A0A8S3I0F3</accession>
<dbReference type="Proteomes" id="UP000676336">
    <property type="component" value="Unassembled WGS sequence"/>
</dbReference>
<evidence type="ECO:0000313" key="1">
    <source>
        <dbReference type="EMBL" id="CAF5189857.1"/>
    </source>
</evidence>
<organism evidence="1 2">
    <name type="scientific">Rotaria magnacalcarata</name>
    <dbReference type="NCBI Taxonomy" id="392030"/>
    <lineage>
        <taxon>Eukaryota</taxon>
        <taxon>Metazoa</taxon>
        <taxon>Spiralia</taxon>
        <taxon>Gnathifera</taxon>
        <taxon>Rotifera</taxon>
        <taxon>Eurotatoria</taxon>
        <taxon>Bdelloidea</taxon>
        <taxon>Philodinida</taxon>
        <taxon>Philodinidae</taxon>
        <taxon>Rotaria</taxon>
    </lineage>
</organism>
<reference evidence="1" key="1">
    <citation type="submission" date="2021-02" db="EMBL/GenBank/DDBJ databases">
        <authorList>
            <person name="Nowell W R."/>
        </authorList>
    </citation>
    <scope>NUCLEOTIDE SEQUENCE</scope>
</reference>